<dbReference type="Proteomes" id="UP000271889">
    <property type="component" value="Unassembled WGS sequence"/>
</dbReference>
<dbReference type="PANTHER" id="PTHR11157">
    <property type="entry name" value="FATTY ACID ACYL TRANSFERASE-RELATED"/>
    <property type="match status" value="1"/>
</dbReference>
<evidence type="ECO:0000256" key="7">
    <source>
        <dbReference type="ARBA" id="ARBA00022989"/>
    </source>
</evidence>
<evidence type="ECO:0000256" key="2">
    <source>
        <dbReference type="ARBA" id="ARBA00005194"/>
    </source>
</evidence>
<keyword evidence="10 11" id="KW-0275">Fatty acid biosynthesis</keyword>
<keyword evidence="8 11" id="KW-0443">Lipid metabolism</keyword>
<evidence type="ECO:0000256" key="8">
    <source>
        <dbReference type="ARBA" id="ARBA00023098"/>
    </source>
</evidence>
<proteinExistence type="inferred from homology"/>
<dbReference type="AlphaFoldDB" id="A0A3P7QGI4"/>
<sequence>MSKAPELGDNMSVLRKMPTIFMHWYHHAMTFVYAAITYSHQAWAQWSLTLNLTVHTTILEYEL</sequence>
<dbReference type="Pfam" id="PF01151">
    <property type="entry name" value="ELO"/>
    <property type="match status" value="1"/>
</dbReference>
<dbReference type="InterPro" id="IPR002076">
    <property type="entry name" value="ELO_fam"/>
</dbReference>
<dbReference type="GO" id="GO:0005789">
    <property type="term" value="C:endoplasmic reticulum membrane"/>
    <property type="evidence" value="ECO:0007669"/>
    <property type="project" value="TreeGrafter"/>
</dbReference>
<protein>
    <recommendedName>
        <fullName evidence="11">Elongation of very long chain fatty acids protein</fullName>
        <ecNumber evidence="11">2.3.1.199</ecNumber>
    </recommendedName>
    <alternativeName>
        <fullName evidence="11">Very-long-chain 3-oxoacyl-CoA synthase</fullName>
    </alternativeName>
</protein>
<dbReference type="GO" id="GO:0009922">
    <property type="term" value="F:fatty acid elongase activity"/>
    <property type="evidence" value="ECO:0007669"/>
    <property type="project" value="UniProtKB-EC"/>
</dbReference>
<dbReference type="UniPathway" id="UPA00094"/>
<evidence type="ECO:0000256" key="4">
    <source>
        <dbReference type="ARBA" id="ARBA00022679"/>
    </source>
</evidence>
<dbReference type="GO" id="GO:0030148">
    <property type="term" value="P:sphingolipid biosynthetic process"/>
    <property type="evidence" value="ECO:0007669"/>
    <property type="project" value="TreeGrafter"/>
</dbReference>
<evidence type="ECO:0000313" key="13">
    <source>
        <dbReference type="Proteomes" id="UP000271889"/>
    </source>
</evidence>
<comment type="pathway">
    <text evidence="2">Lipid metabolism; fatty acid biosynthesis.</text>
</comment>
<dbReference type="GO" id="GO:0042761">
    <property type="term" value="P:very long-chain fatty acid biosynthetic process"/>
    <property type="evidence" value="ECO:0007669"/>
    <property type="project" value="TreeGrafter"/>
</dbReference>
<evidence type="ECO:0000313" key="12">
    <source>
        <dbReference type="EMBL" id="VDN29429.1"/>
    </source>
</evidence>
<keyword evidence="13" id="KW-1185">Reference proteome</keyword>
<dbReference type="GO" id="GO:0019367">
    <property type="term" value="P:fatty acid elongation, saturated fatty acid"/>
    <property type="evidence" value="ECO:0007669"/>
    <property type="project" value="TreeGrafter"/>
</dbReference>
<keyword evidence="5" id="KW-0812">Transmembrane</keyword>
<evidence type="ECO:0000256" key="6">
    <source>
        <dbReference type="ARBA" id="ARBA00022832"/>
    </source>
</evidence>
<keyword evidence="4 11" id="KW-0808">Transferase</keyword>
<dbReference type="PANTHER" id="PTHR11157:SF30">
    <property type="entry name" value="ELONGATION OF LONG CHAIN FATTY ACIDS PROTEIN 2"/>
    <property type="match status" value="1"/>
</dbReference>
<evidence type="ECO:0000256" key="11">
    <source>
        <dbReference type="RuleBase" id="RU361115"/>
    </source>
</evidence>
<gene>
    <name evidence="12" type="ORF">CGOC_LOCUS11254</name>
</gene>
<dbReference type="OrthoDB" id="10259681at2759"/>
<dbReference type="GO" id="GO:0034625">
    <property type="term" value="P:fatty acid elongation, monounsaturated fatty acid"/>
    <property type="evidence" value="ECO:0007669"/>
    <property type="project" value="TreeGrafter"/>
</dbReference>
<comment type="similarity">
    <text evidence="11">Belongs to the ELO family.</text>
</comment>
<reference evidence="12 13" key="1">
    <citation type="submission" date="2018-11" db="EMBL/GenBank/DDBJ databases">
        <authorList>
            <consortium name="Pathogen Informatics"/>
        </authorList>
    </citation>
    <scope>NUCLEOTIDE SEQUENCE [LARGE SCALE GENOMIC DNA]</scope>
</reference>
<evidence type="ECO:0000256" key="3">
    <source>
        <dbReference type="ARBA" id="ARBA00022516"/>
    </source>
</evidence>
<evidence type="ECO:0000256" key="10">
    <source>
        <dbReference type="ARBA" id="ARBA00023160"/>
    </source>
</evidence>
<organism evidence="12 13">
    <name type="scientific">Cylicostephanus goldi</name>
    <name type="common">Nematode worm</name>
    <dbReference type="NCBI Taxonomy" id="71465"/>
    <lineage>
        <taxon>Eukaryota</taxon>
        <taxon>Metazoa</taxon>
        <taxon>Ecdysozoa</taxon>
        <taxon>Nematoda</taxon>
        <taxon>Chromadorea</taxon>
        <taxon>Rhabditida</taxon>
        <taxon>Rhabditina</taxon>
        <taxon>Rhabditomorpha</taxon>
        <taxon>Strongyloidea</taxon>
        <taxon>Strongylidae</taxon>
        <taxon>Cylicostephanus</taxon>
    </lineage>
</organism>
<dbReference type="GO" id="GO:0034626">
    <property type="term" value="P:fatty acid elongation, polyunsaturated fatty acid"/>
    <property type="evidence" value="ECO:0007669"/>
    <property type="project" value="TreeGrafter"/>
</dbReference>
<dbReference type="EC" id="2.3.1.199" evidence="11"/>
<keyword evidence="9" id="KW-0472">Membrane</keyword>
<dbReference type="EMBL" id="UYRV01115335">
    <property type="protein sequence ID" value="VDN29429.1"/>
    <property type="molecule type" value="Genomic_DNA"/>
</dbReference>
<accession>A0A3P7QGI4</accession>
<keyword evidence="7" id="KW-1133">Transmembrane helix</keyword>
<name>A0A3P7QGI4_CYLGO</name>
<evidence type="ECO:0000256" key="5">
    <source>
        <dbReference type="ARBA" id="ARBA00022692"/>
    </source>
</evidence>
<keyword evidence="3 11" id="KW-0444">Lipid biosynthesis</keyword>
<evidence type="ECO:0000256" key="1">
    <source>
        <dbReference type="ARBA" id="ARBA00004141"/>
    </source>
</evidence>
<keyword evidence="6 11" id="KW-0276">Fatty acid metabolism</keyword>
<comment type="catalytic activity">
    <reaction evidence="11">
        <text>a very-long-chain acyl-CoA + malonyl-CoA + H(+) = a very-long-chain 3-oxoacyl-CoA + CO2 + CoA</text>
        <dbReference type="Rhea" id="RHEA:32727"/>
        <dbReference type="ChEBI" id="CHEBI:15378"/>
        <dbReference type="ChEBI" id="CHEBI:16526"/>
        <dbReference type="ChEBI" id="CHEBI:57287"/>
        <dbReference type="ChEBI" id="CHEBI:57384"/>
        <dbReference type="ChEBI" id="CHEBI:90725"/>
        <dbReference type="ChEBI" id="CHEBI:90736"/>
        <dbReference type="EC" id="2.3.1.199"/>
    </reaction>
</comment>
<comment type="subcellular location">
    <subcellularLocation>
        <location evidence="1">Membrane</location>
        <topology evidence="1">Multi-pass membrane protein</topology>
    </subcellularLocation>
</comment>
<evidence type="ECO:0000256" key="9">
    <source>
        <dbReference type="ARBA" id="ARBA00023136"/>
    </source>
</evidence>